<dbReference type="Proteomes" id="UP001168613">
    <property type="component" value="Unassembled WGS sequence"/>
</dbReference>
<keyword evidence="5" id="KW-1185">Reference proteome</keyword>
<dbReference type="PANTHER" id="PTHR11748:SF103">
    <property type="entry name" value="GLYCOLATE OXIDASE SUBUNIT GLCE"/>
    <property type="match status" value="1"/>
</dbReference>
<protein>
    <submittedName>
        <fullName evidence="4">Glycolate oxidase subunit GlcE</fullName>
        <ecNumber evidence="4">1.1.99.14</ecNumber>
    </submittedName>
</protein>
<dbReference type="InterPro" id="IPR006094">
    <property type="entry name" value="Oxid_FAD_bind_N"/>
</dbReference>
<keyword evidence="1" id="KW-0285">Flavoprotein</keyword>
<dbReference type="NCBIfam" id="NF008439">
    <property type="entry name" value="PRK11282.1"/>
    <property type="match status" value="1"/>
</dbReference>
<evidence type="ECO:0000259" key="3">
    <source>
        <dbReference type="PROSITE" id="PS51387"/>
    </source>
</evidence>
<dbReference type="GO" id="GO:0019154">
    <property type="term" value="F:glycolate dehydrogenase activity"/>
    <property type="evidence" value="ECO:0007669"/>
    <property type="project" value="UniProtKB-EC"/>
</dbReference>
<keyword evidence="4" id="KW-0560">Oxidoreductase</keyword>
<dbReference type="Gene3D" id="3.30.465.10">
    <property type="match status" value="1"/>
</dbReference>
<sequence length="355" mass="38623">MSVTLKNQDQTDLLLEQVQTALAQKYPLAICGGGSKSFLGHSVQAQTLHVGQHQGIVDYDPSELVVTVRSGTTITELSQALHEHGQYLPFEPAHFSGKATVGGVVASGLSGPRRPWVGSVRDYVLGCRVITGDAKHLRFGGQVMKNVAGYDVSRLMAGSMGTLGVITEVSFKLLPVPRRVAARRLSCTPEQSRLLLQKWQALSYPLSGALYTEEALHVRLEGGHSSVTQALEAIGGEVEQDGFWEQLRELSLPFFKDARPLWRVAQAVDAGQVSWPGDALNDWGGSLVWLKSDAPKQEIHALAEQQGGHATLYGNATESGHYAQLAAPLMKFHQQLKDRLDPARIFNPGRMYPGL</sequence>
<dbReference type="InterPro" id="IPR016164">
    <property type="entry name" value="FAD-linked_Oxase-like_C"/>
</dbReference>
<evidence type="ECO:0000313" key="4">
    <source>
        <dbReference type="EMBL" id="MDN4122876.1"/>
    </source>
</evidence>
<name>A0ABT8ENJ9_9BURK</name>
<dbReference type="EC" id="1.1.99.14" evidence="4"/>
<keyword evidence="2" id="KW-0274">FAD</keyword>
<dbReference type="EMBL" id="JAJHNU010000007">
    <property type="protein sequence ID" value="MDN4122876.1"/>
    <property type="molecule type" value="Genomic_DNA"/>
</dbReference>
<dbReference type="RefSeq" id="WP_266125190.1">
    <property type="nucleotide sequence ID" value="NZ_JAJHNU010000007.1"/>
</dbReference>
<dbReference type="SUPFAM" id="SSF55103">
    <property type="entry name" value="FAD-linked oxidases, C-terminal domain"/>
    <property type="match status" value="1"/>
</dbReference>
<feature type="domain" description="FAD-binding PCMH-type" evidence="3">
    <location>
        <begin position="1"/>
        <end position="176"/>
    </location>
</feature>
<dbReference type="PROSITE" id="PS51387">
    <property type="entry name" value="FAD_PCMH"/>
    <property type="match status" value="1"/>
</dbReference>
<gene>
    <name evidence="4" type="primary">glcE</name>
    <name evidence="4" type="ORF">LMS43_16425</name>
</gene>
<dbReference type="InterPro" id="IPR016169">
    <property type="entry name" value="FAD-bd_PCMH_sub2"/>
</dbReference>
<proteinExistence type="predicted"/>
<dbReference type="PANTHER" id="PTHR11748">
    <property type="entry name" value="D-LACTATE DEHYDROGENASE"/>
    <property type="match status" value="1"/>
</dbReference>
<dbReference type="SUPFAM" id="SSF56176">
    <property type="entry name" value="FAD-binding/transporter-associated domain-like"/>
    <property type="match status" value="1"/>
</dbReference>
<evidence type="ECO:0000313" key="5">
    <source>
        <dbReference type="Proteomes" id="UP001168613"/>
    </source>
</evidence>
<accession>A0ABT8ENJ9</accession>
<evidence type="ECO:0000256" key="1">
    <source>
        <dbReference type="ARBA" id="ARBA00022630"/>
    </source>
</evidence>
<reference evidence="4" key="1">
    <citation type="submission" date="2021-11" db="EMBL/GenBank/DDBJ databases">
        <title>Draft genome sequence of Alcaligenes endophyticus type strain CCUG 75668T.</title>
        <authorList>
            <person name="Salva-Serra F."/>
            <person name="Duran R.E."/>
            <person name="Seeger M."/>
            <person name="Moore E.R.B."/>
            <person name="Jaen-Luchoro D."/>
        </authorList>
    </citation>
    <scope>NUCLEOTIDE SEQUENCE</scope>
    <source>
        <strain evidence="4">CCUG 75668</strain>
    </source>
</reference>
<comment type="caution">
    <text evidence="4">The sequence shown here is derived from an EMBL/GenBank/DDBJ whole genome shotgun (WGS) entry which is preliminary data.</text>
</comment>
<dbReference type="InterPro" id="IPR016166">
    <property type="entry name" value="FAD-bd_PCMH"/>
</dbReference>
<dbReference type="InterPro" id="IPR036318">
    <property type="entry name" value="FAD-bd_PCMH-like_sf"/>
</dbReference>
<organism evidence="4 5">
    <name type="scientific">Alcaligenes endophyticus</name>
    <dbReference type="NCBI Taxonomy" id="1929088"/>
    <lineage>
        <taxon>Bacteria</taxon>
        <taxon>Pseudomonadati</taxon>
        <taxon>Pseudomonadota</taxon>
        <taxon>Betaproteobacteria</taxon>
        <taxon>Burkholderiales</taxon>
        <taxon>Alcaligenaceae</taxon>
        <taxon>Alcaligenes</taxon>
    </lineage>
</organism>
<evidence type="ECO:0000256" key="2">
    <source>
        <dbReference type="ARBA" id="ARBA00022827"/>
    </source>
</evidence>
<dbReference type="Pfam" id="PF01565">
    <property type="entry name" value="FAD_binding_4"/>
    <property type="match status" value="1"/>
</dbReference>